<reference evidence="2 3" key="1">
    <citation type="submission" date="2021-06" db="EMBL/GenBank/DDBJ databases">
        <authorList>
            <person name="Palmer J.M."/>
        </authorList>
    </citation>
    <scope>NUCLEOTIDE SEQUENCE [LARGE SCALE GENOMIC DNA]</scope>
    <source>
        <strain evidence="3">if_2019</strain>
        <tissue evidence="2">Muscle</tissue>
    </source>
</reference>
<name>A0ABV0U2A6_9TELE</name>
<feature type="region of interest" description="Disordered" evidence="1">
    <location>
        <begin position="77"/>
        <end position="112"/>
    </location>
</feature>
<organism evidence="2 3">
    <name type="scientific">Ilyodon furcidens</name>
    <name type="common">goldbreast splitfin</name>
    <dbReference type="NCBI Taxonomy" id="33524"/>
    <lineage>
        <taxon>Eukaryota</taxon>
        <taxon>Metazoa</taxon>
        <taxon>Chordata</taxon>
        <taxon>Craniata</taxon>
        <taxon>Vertebrata</taxon>
        <taxon>Euteleostomi</taxon>
        <taxon>Actinopterygii</taxon>
        <taxon>Neopterygii</taxon>
        <taxon>Teleostei</taxon>
        <taxon>Neoteleostei</taxon>
        <taxon>Acanthomorphata</taxon>
        <taxon>Ovalentaria</taxon>
        <taxon>Atherinomorphae</taxon>
        <taxon>Cyprinodontiformes</taxon>
        <taxon>Goodeidae</taxon>
        <taxon>Ilyodon</taxon>
    </lineage>
</organism>
<sequence length="112" mass="12884">MNLHCPQCHNVVCGRTKVQTKAGQQHVVKGFHLYFQRFSKKPNKALQIQTKVQIQKTYKIGSAGTWKNSAQIRGLRTGYDEHKEPATNNDKKPTNILRDNKGQVIRENREQV</sequence>
<evidence type="ECO:0000313" key="2">
    <source>
        <dbReference type="EMBL" id="MEQ2238341.1"/>
    </source>
</evidence>
<proteinExistence type="predicted"/>
<gene>
    <name evidence="2" type="ORF">ILYODFUR_032282</name>
</gene>
<evidence type="ECO:0000256" key="1">
    <source>
        <dbReference type="SAM" id="MobiDB-lite"/>
    </source>
</evidence>
<evidence type="ECO:0000313" key="3">
    <source>
        <dbReference type="Proteomes" id="UP001482620"/>
    </source>
</evidence>
<dbReference type="Proteomes" id="UP001482620">
    <property type="component" value="Unassembled WGS sequence"/>
</dbReference>
<dbReference type="EMBL" id="JAHRIQ010051541">
    <property type="protein sequence ID" value="MEQ2238341.1"/>
    <property type="molecule type" value="Genomic_DNA"/>
</dbReference>
<accession>A0ABV0U2A6</accession>
<keyword evidence="3" id="KW-1185">Reference proteome</keyword>
<protein>
    <submittedName>
        <fullName evidence="2">Uncharacterized protein</fullName>
    </submittedName>
</protein>
<feature type="compositionally biased region" description="Basic and acidic residues" evidence="1">
    <location>
        <begin position="78"/>
        <end position="112"/>
    </location>
</feature>
<comment type="caution">
    <text evidence="2">The sequence shown here is derived from an EMBL/GenBank/DDBJ whole genome shotgun (WGS) entry which is preliminary data.</text>
</comment>